<sequence>MTPFKTTASRPSIIGGSSDGQLRRLASVSSTQPNLQQVYDGMKLYGVLKDEQATLRVELSKHADCLAEFICELQEVDDKGKEMVTFSPLIQQTDQGMFNAQDSSLTSSILMRLTSLIEQMGIKLAVMEDRAVEVKKNLINTRSSLEKTLQNTEDKLYQLDSKLSAIDSNAIQENVLKKKEN</sequence>
<feature type="coiled-coil region" evidence="1">
    <location>
        <begin position="135"/>
        <end position="162"/>
    </location>
</feature>
<gene>
    <name evidence="2" type="ORF">RRG08_018230</name>
</gene>
<dbReference type="EMBL" id="JAWDGP010006027">
    <property type="protein sequence ID" value="KAK3748388.1"/>
    <property type="molecule type" value="Genomic_DNA"/>
</dbReference>
<comment type="caution">
    <text evidence="2">The sequence shown here is derived from an EMBL/GenBank/DDBJ whole genome shotgun (WGS) entry which is preliminary data.</text>
</comment>
<dbReference type="AlphaFoldDB" id="A0AAE0YKH6"/>
<name>A0AAE0YKH6_9GAST</name>
<protein>
    <submittedName>
        <fullName evidence="2">Uncharacterized protein</fullName>
    </submittedName>
</protein>
<keyword evidence="3" id="KW-1185">Reference proteome</keyword>
<evidence type="ECO:0000256" key="1">
    <source>
        <dbReference type="SAM" id="Coils"/>
    </source>
</evidence>
<keyword evidence="1" id="KW-0175">Coiled coil</keyword>
<accession>A0AAE0YKH6</accession>
<dbReference type="Proteomes" id="UP001283361">
    <property type="component" value="Unassembled WGS sequence"/>
</dbReference>
<reference evidence="2" key="1">
    <citation type="journal article" date="2023" name="G3 (Bethesda)">
        <title>A reference genome for the long-term kleptoplast-retaining sea slug Elysia crispata morphotype clarki.</title>
        <authorList>
            <person name="Eastman K.E."/>
            <person name="Pendleton A.L."/>
            <person name="Shaikh M.A."/>
            <person name="Suttiyut T."/>
            <person name="Ogas R."/>
            <person name="Tomko P."/>
            <person name="Gavelis G."/>
            <person name="Widhalm J.R."/>
            <person name="Wisecaver J.H."/>
        </authorList>
    </citation>
    <scope>NUCLEOTIDE SEQUENCE</scope>
    <source>
        <strain evidence="2">ECLA1</strain>
    </source>
</reference>
<organism evidence="2 3">
    <name type="scientific">Elysia crispata</name>
    <name type="common">lettuce slug</name>
    <dbReference type="NCBI Taxonomy" id="231223"/>
    <lineage>
        <taxon>Eukaryota</taxon>
        <taxon>Metazoa</taxon>
        <taxon>Spiralia</taxon>
        <taxon>Lophotrochozoa</taxon>
        <taxon>Mollusca</taxon>
        <taxon>Gastropoda</taxon>
        <taxon>Heterobranchia</taxon>
        <taxon>Euthyneura</taxon>
        <taxon>Panpulmonata</taxon>
        <taxon>Sacoglossa</taxon>
        <taxon>Placobranchoidea</taxon>
        <taxon>Plakobranchidae</taxon>
        <taxon>Elysia</taxon>
    </lineage>
</organism>
<proteinExistence type="predicted"/>
<evidence type="ECO:0000313" key="3">
    <source>
        <dbReference type="Proteomes" id="UP001283361"/>
    </source>
</evidence>
<evidence type="ECO:0000313" key="2">
    <source>
        <dbReference type="EMBL" id="KAK3748388.1"/>
    </source>
</evidence>